<reference evidence="1 2" key="1">
    <citation type="journal article" date="2012" name="New Phytol.">
        <title>Insight into trade-off between wood decay and parasitism from the genome of a fungal forest pathogen.</title>
        <authorList>
            <person name="Olson A."/>
            <person name="Aerts A."/>
            <person name="Asiegbu F."/>
            <person name="Belbahri L."/>
            <person name="Bouzid O."/>
            <person name="Broberg A."/>
            <person name="Canback B."/>
            <person name="Coutinho P.M."/>
            <person name="Cullen D."/>
            <person name="Dalman K."/>
            <person name="Deflorio G."/>
            <person name="van Diepen L.T."/>
            <person name="Dunand C."/>
            <person name="Duplessis S."/>
            <person name="Durling M."/>
            <person name="Gonthier P."/>
            <person name="Grimwood J."/>
            <person name="Fossdal C.G."/>
            <person name="Hansson D."/>
            <person name="Henrissat B."/>
            <person name="Hietala A."/>
            <person name="Himmelstrand K."/>
            <person name="Hoffmeister D."/>
            <person name="Hogberg N."/>
            <person name="James T.Y."/>
            <person name="Karlsson M."/>
            <person name="Kohler A."/>
            <person name="Kues U."/>
            <person name="Lee Y.H."/>
            <person name="Lin Y.C."/>
            <person name="Lind M."/>
            <person name="Lindquist E."/>
            <person name="Lombard V."/>
            <person name="Lucas S."/>
            <person name="Lunden K."/>
            <person name="Morin E."/>
            <person name="Murat C."/>
            <person name="Park J."/>
            <person name="Raffaello T."/>
            <person name="Rouze P."/>
            <person name="Salamov A."/>
            <person name="Schmutz J."/>
            <person name="Solheim H."/>
            <person name="Stahlberg J."/>
            <person name="Velez H."/>
            <person name="de Vries R.P."/>
            <person name="Wiebenga A."/>
            <person name="Woodward S."/>
            <person name="Yakovlev I."/>
            <person name="Garbelotto M."/>
            <person name="Martin F."/>
            <person name="Grigoriev I.V."/>
            <person name="Stenlid J."/>
        </authorList>
    </citation>
    <scope>NUCLEOTIDE SEQUENCE [LARGE SCALE GENOMIC DNA]</scope>
    <source>
        <strain evidence="1 2">TC 32-1</strain>
    </source>
</reference>
<name>W4JUD1_HETIT</name>
<protein>
    <submittedName>
        <fullName evidence="1">Uncharacterized protein</fullName>
    </submittedName>
</protein>
<evidence type="ECO:0000313" key="1">
    <source>
        <dbReference type="EMBL" id="ETW77157.1"/>
    </source>
</evidence>
<dbReference type="KEGG" id="hir:HETIRDRAFT_174200"/>
<organism evidence="1 2">
    <name type="scientific">Heterobasidion irregulare (strain TC 32-1)</name>
    <dbReference type="NCBI Taxonomy" id="747525"/>
    <lineage>
        <taxon>Eukaryota</taxon>
        <taxon>Fungi</taxon>
        <taxon>Dikarya</taxon>
        <taxon>Basidiomycota</taxon>
        <taxon>Agaricomycotina</taxon>
        <taxon>Agaricomycetes</taxon>
        <taxon>Russulales</taxon>
        <taxon>Bondarzewiaceae</taxon>
        <taxon>Heterobasidion</taxon>
        <taxon>Heterobasidion annosum species complex</taxon>
    </lineage>
</organism>
<sequence length="61" mass="7328">MMWSWIKNMLIYDLVRTIEDLEEKMEVDNVTIKKLCTYLKRDHKIHCTRDSLLNMIASCGH</sequence>
<evidence type="ECO:0000313" key="2">
    <source>
        <dbReference type="Proteomes" id="UP000030671"/>
    </source>
</evidence>
<gene>
    <name evidence="1" type="ORF">HETIRDRAFT_174200</name>
</gene>
<accession>W4JUD1</accession>
<dbReference type="EMBL" id="KI925463">
    <property type="protein sequence ID" value="ETW77157.1"/>
    <property type="molecule type" value="Genomic_DNA"/>
</dbReference>
<dbReference type="GeneID" id="20668496"/>
<dbReference type="HOGENOM" id="CLU_2922880_0_0_1"/>
<dbReference type="RefSeq" id="XP_009550699.1">
    <property type="nucleotide sequence ID" value="XM_009552404.1"/>
</dbReference>
<dbReference type="InParanoid" id="W4JUD1"/>
<keyword evidence="2" id="KW-1185">Reference proteome</keyword>
<proteinExistence type="predicted"/>
<dbReference type="Proteomes" id="UP000030671">
    <property type="component" value="Unassembled WGS sequence"/>
</dbReference>
<dbReference type="AlphaFoldDB" id="W4JUD1"/>